<keyword evidence="2" id="KW-1185">Reference proteome</keyword>
<dbReference type="AlphaFoldDB" id="A0A401ZYM9"/>
<protein>
    <submittedName>
        <fullName evidence="1">Uncharacterized protein</fullName>
    </submittedName>
</protein>
<name>A0A401ZYM9_9CHLR</name>
<accession>A0A401ZYM9</accession>
<evidence type="ECO:0000313" key="1">
    <source>
        <dbReference type="EMBL" id="GCE11959.1"/>
    </source>
</evidence>
<evidence type="ECO:0000313" key="2">
    <source>
        <dbReference type="Proteomes" id="UP000287352"/>
    </source>
</evidence>
<dbReference type="Proteomes" id="UP000287352">
    <property type="component" value="Unassembled WGS sequence"/>
</dbReference>
<organism evidence="1 2">
    <name type="scientific">Tengunoibacter tsumagoiensis</name>
    <dbReference type="NCBI Taxonomy" id="2014871"/>
    <lineage>
        <taxon>Bacteria</taxon>
        <taxon>Bacillati</taxon>
        <taxon>Chloroflexota</taxon>
        <taxon>Ktedonobacteria</taxon>
        <taxon>Ktedonobacterales</taxon>
        <taxon>Dictyobacteraceae</taxon>
        <taxon>Tengunoibacter</taxon>
    </lineage>
</organism>
<dbReference type="EMBL" id="BIFR01000001">
    <property type="protein sequence ID" value="GCE11959.1"/>
    <property type="molecule type" value="Genomic_DNA"/>
</dbReference>
<reference evidence="2" key="1">
    <citation type="submission" date="2018-12" db="EMBL/GenBank/DDBJ databases">
        <title>Tengunoibacter tsumagoiensis gen. nov., sp. nov., Dictyobacter kobayashii sp. nov., D. alpinus sp. nov., and D. joshuensis sp. nov. and description of Dictyobacteraceae fam. nov. within the order Ktedonobacterales isolated from Tengu-no-mugimeshi.</title>
        <authorList>
            <person name="Wang C.M."/>
            <person name="Zheng Y."/>
            <person name="Sakai Y."/>
            <person name="Toyoda A."/>
            <person name="Minakuchi Y."/>
            <person name="Abe K."/>
            <person name="Yokota A."/>
            <person name="Yabe S."/>
        </authorList>
    </citation>
    <scope>NUCLEOTIDE SEQUENCE [LARGE SCALE GENOMIC DNA]</scope>
    <source>
        <strain evidence="2">Uno3</strain>
    </source>
</reference>
<proteinExistence type="predicted"/>
<comment type="caution">
    <text evidence="1">The sequence shown here is derived from an EMBL/GenBank/DDBJ whole genome shotgun (WGS) entry which is preliminary data.</text>
</comment>
<gene>
    <name evidence="1" type="ORF">KTT_18180</name>
</gene>
<sequence length="62" mass="6846">MSDILACPASCDPSQGDIALCLSRCIFSITYYYILFWVPVHFKYHENLGVIASSAGFPTKAI</sequence>